<dbReference type="InterPro" id="IPR050465">
    <property type="entry name" value="UPF0194_transport"/>
</dbReference>
<evidence type="ECO:0000313" key="5">
    <source>
        <dbReference type="EMBL" id="MFI6497648.1"/>
    </source>
</evidence>
<dbReference type="Pfam" id="PF01471">
    <property type="entry name" value="PG_binding_1"/>
    <property type="match status" value="1"/>
</dbReference>
<evidence type="ECO:0000313" key="6">
    <source>
        <dbReference type="Proteomes" id="UP001612741"/>
    </source>
</evidence>
<dbReference type="Gene3D" id="1.10.101.10">
    <property type="entry name" value="PGBD-like superfamily/PGBD"/>
    <property type="match status" value="1"/>
</dbReference>
<name>A0ABW7YP08_9ACTN</name>
<comment type="subcellular location">
    <subcellularLocation>
        <location evidence="1">Cell envelope</location>
    </subcellularLocation>
</comment>
<proteinExistence type="predicted"/>
<feature type="signal peptide" evidence="3">
    <location>
        <begin position="1"/>
        <end position="27"/>
    </location>
</feature>
<dbReference type="RefSeq" id="WP_397080621.1">
    <property type="nucleotide sequence ID" value="NZ_JBITGY010000002.1"/>
</dbReference>
<comment type="caution">
    <text evidence="5">The sequence shown here is derived from an EMBL/GenBank/DDBJ whole genome shotgun (WGS) entry which is preliminary data.</text>
</comment>
<reference evidence="5 6" key="1">
    <citation type="submission" date="2024-10" db="EMBL/GenBank/DDBJ databases">
        <title>The Natural Products Discovery Center: Release of the First 8490 Sequenced Strains for Exploring Actinobacteria Biosynthetic Diversity.</title>
        <authorList>
            <person name="Kalkreuter E."/>
            <person name="Kautsar S.A."/>
            <person name="Yang D."/>
            <person name="Bader C.D."/>
            <person name="Teijaro C.N."/>
            <person name="Fluegel L."/>
            <person name="Davis C.M."/>
            <person name="Simpson J.R."/>
            <person name="Lauterbach L."/>
            <person name="Steele A.D."/>
            <person name="Gui C."/>
            <person name="Meng S."/>
            <person name="Li G."/>
            <person name="Viehrig K."/>
            <person name="Ye F."/>
            <person name="Su P."/>
            <person name="Kiefer A.F."/>
            <person name="Nichols A."/>
            <person name="Cepeda A.J."/>
            <person name="Yan W."/>
            <person name="Fan B."/>
            <person name="Jiang Y."/>
            <person name="Adhikari A."/>
            <person name="Zheng C.-J."/>
            <person name="Schuster L."/>
            <person name="Cowan T.M."/>
            <person name="Smanski M.J."/>
            <person name="Chevrette M.G."/>
            <person name="De Carvalho L.P.S."/>
            <person name="Shen B."/>
        </authorList>
    </citation>
    <scope>NUCLEOTIDE SEQUENCE [LARGE SCALE GENOMIC DNA]</scope>
    <source>
        <strain evidence="5 6">NPDC050545</strain>
    </source>
</reference>
<evidence type="ECO:0000256" key="3">
    <source>
        <dbReference type="SAM" id="SignalP"/>
    </source>
</evidence>
<protein>
    <submittedName>
        <fullName evidence="5">Peptidoglycan-binding protein</fullName>
    </submittedName>
</protein>
<evidence type="ECO:0000256" key="1">
    <source>
        <dbReference type="ARBA" id="ARBA00004196"/>
    </source>
</evidence>
<dbReference type="InterPro" id="IPR002477">
    <property type="entry name" value="Peptidoglycan-bd-like"/>
</dbReference>
<dbReference type="InterPro" id="IPR036366">
    <property type="entry name" value="PGBDSf"/>
</dbReference>
<evidence type="ECO:0000259" key="4">
    <source>
        <dbReference type="Pfam" id="PF01471"/>
    </source>
</evidence>
<dbReference type="Gene3D" id="2.40.420.20">
    <property type="match status" value="1"/>
</dbReference>
<accession>A0ABW7YP08</accession>
<dbReference type="PANTHER" id="PTHR32347">
    <property type="entry name" value="EFFLUX SYSTEM COMPONENT YKNX-RELATED"/>
    <property type="match status" value="1"/>
</dbReference>
<dbReference type="Proteomes" id="UP001612741">
    <property type="component" value="Unassembled WGS sequence"/>
</dbReference>
<keyword evidence="3" id="KW-0732">Signal</keyword>
<keyword evidence="6" id="KW-1185">Reference proteome</keyword>
<gene>
    <name evidence="5" type="ORF">ACIBG2_09695</name>
</gene>
<dbReference type="InterPro" id="IPR036365">
    <property type="entry name" value="PGBD-like_sf"/>
</dbReference>
<dbReference type="SUPFAM" id="SSF47090">
    <property type="entry name" value="PGBD-like"/>
    <property type="match status" value="1"/>
</dbReference>
<feature type="chain" id="PRO_5046323994" evidence="3">
    <location>
        <begin position="28"/>
        <end position="353"/>
    </location>
</feature>
<feature type="domain" description="Peptidoglycan binding-like" evidence="4">
    <location>
        <begin position="121"/>
        <end position="175"/>
    </location>
</feature>
<dbReference type="EMBL" id="JBITGY010000002">
    <property type="protein sequence ID" value="MFI6497648.1"/>
    <property type="molecule type" value="Genomic_DNA"/>
</dbReference>
<keyword evidence="2" id="KW-0175">Coiled coil</keyword>
<sequence>MNRATTALTAGAALAALAGGVAFAVLATPGHSGDQAPPLVTAATGTITRTDLTESVRAKGTLGFATQRALGAAAGGVLTWLPRAGAAIGRDDRLYEIDGTPVRLMYGAKPMYRTLRQGDEGADVRQLEANLKALGYGSAMTVDHEYTWATAQAVRAWQEDHGLPETGNAGPDQIAFATGPLRIQKSEAATGDRIAPGARLLTTSGAHRVVTFKLPVAEAARLKDGDRVTVELPDGKRAKGRISRIGRSAETDEQAGDKTPKVEIVVSFERGAKVKGVDQAPVTVLIKGETRKDVLSAPVTALLAAPGGGYLIRAVENGRPRDVKVELGLFAEGRVEVTGAGLRERMEVEVPGT</sequence>
<organism evidence="5 6">
    <name type="scientific">Nonomuraea typhae</name>
    <dbReference type="NCBI Taxonomy" id="2603600"/>
    <lineage>
        <taxon>Bacteria</taxon>
        <taxon>Bacillati</taxon>
        <taxon>Actinomycetota</taxon>
        <taxon>Actinomycetes</taxon>
        <taxon>Streptosporangiales</taxon>
        <taxon>Streptosporangiaceae</taxon>
        <taxon>Nonomuraea</taxon>
    </lineage>
</organism>
<evidence type="ECO:0000256" key="2">
    <source>
        <dbReference type="ARBA" id="ARBA00023054"/>
    </source>
</evidence>